<feature type="non-terminal residue" evidence="1">
    <location>
        <position position="1"/>
    </location>
</feature>
<proteinExistence type="predicted"/>
<organism evidence="1 2">
    <name type="scientific">Bradyrhizobium lupini HPC(L)</name>
    <dbReference type="NCBI Taxonomy" id="1229491"/>
    <lineage>
        <taxon>Bacteria</taxon>
        <taxon>Pseudomonadati</taxon>
        <taxon>Pseudomonadota</taxon>
        <taxon>Alphaproteobacteria</taxon>
        <taxon>Hyphomicrobiales</taxon>
        <taxon>Nitrobacteraceae</taxon>
        <taxon>Bradyrhizobium</taxon>
    </lineage>
</organism>
<sequence>TQTVHPFDKVEFEALFENGQDGTGFQYRARHSRLSERSGTYPHNFKLPADGIKKVLFSLLEQTARTVLANVRENRPLAKGGN</sequence>
<keyword evidence="2" id="KW-1185">Reference proteome</keyword>
<comment type="caution">
    <text evidence="1">The sequence shown here is derived from an EMBL/GenBank/DDBJ whole genome shotgun (WGS) entry which is preliminary data.</text>
</comment>
<dbReference type="Proteomes" id="UP000017668">
    <property type="component" value="Unassembled WGS sequence"/>
</dbReference>
<gene>
    <name evidence="1" type="ORF">C241_27170</name>
</gene>
<accession>A0ABN0HES2</accession>
<evidence type="ECO:0000313" key="1">
    <source>
        <dbReference type="EMBL" id="EKJ93036.1"/>
    </source>
</evidence>
<evidence type="ECO:0000313" key="2">
    <source>
        <dbReference type="Proteomes" id="UP000017668"/>
    </source>
</evidence>
<dbReference type="EMBL" id="AMQQ01000074">
    <property type="protein sequence ID" value="EKJ93036.1"/>
    <property type="molecule type" value="Genomic_DNA"/>
</dbReference>
<protein>
    <submittedName>
        <fullName evidence="1">Uncharacterized protein</fullName>
    </submittedName>
</protein>
<name>A0ABN0HES2_RHILU</name>
<reference evidence="1 2" key="1">
    <citation type="journal article" date="2013" name="Genome Announc.">
        <title>Genome Sequence of Rhizobium lupini HPC(L) Isolated from Saline Desert Soil, Kutch (Gujarat).</title>
        <authorList>
            <person name="Agarwal L."/>
            <person name="Purohit H.J."/>
        </authorList>
    </citation>
    <scope>NUCLEOTIDE SEQUENCE [LARGE SCALE GENOMIC DNA]</scope>
    <source>
        <strain evidence="2">HPC(L)</strain>
    </source>
</reference>